<feature type="compositionally biased region" description="Basic and acidic residues" evidence="10">
    <location>
        <begin position="377"/>
        <end position="398"/>
    </location>
</feature>
<name>A0AAJ8JNQ2_9TREE</name>
<dbReference type="GeneID" id="91084977"/>
<evidence type="ECO:0000256" key="7">
    <source>
        <dbReference type="ARBA" id="ARBA00022839"/>
    </source>
</evidence>
<accession>A0AAJ8JNQ2</accession>
<sequence>MTEKVTEKNVGVAPGNNWAQLQKRLSSTSKQSTSKGRSHRSGMLERKDTRSKPVSQGISQYTGRPEVVANAKTTISERLPELSKKDMISGKVKAKEPYVLLQSPSNEALVNELRHMVIGNHILTESQKSPGQYLSMDCEMVGVGPNGNENALARVSIVNYHGAIILDTFVQPREPVTDYRTWISDVRAADLMGAPQFHEVNKQVSGLIEDKILVGHAIENDLRVLMLTHPGPLIRDTQKYKTRRERANTRKPGLAKLSELLLGVQIQMGAHSSVIDARVTMAIYRLFKKEWEKSVWHLTEAYRNKTKSNVKGWDDTSGQLEGNKRKRSNSVHNQNGLEEDNDYNKSMKKRKGKEQLFEGGRKGISSGLDVIVRRNGKRVDDNGRGDGSRRRNERDFEKPLSSIDRNWWDEPAQ</sequence>
<keyword evidence="7" id="KW-0269">Exonuclease</keyword>
<dbReference type="AlphaFoldDB" id="A0AAJ8JNQ2"/>
<keyword evidence="13" id="KW-1185">Reference proteome</keyword>
<dbReference type="EMBL" id="CP143784">
    <property type="protein sequence ID" value="WVN85614.1"/>
    <property type="molecule type" value="Genomic_DNA"/>
</dbReference>
<dbReference type="InterPro" id="IPR013520">
    <property type="entry name" value="Ribonucl_H"/>
</dbReference>
<dbReference type="CDD" id="cd06144">
    <property type="entry name" value="REX4_like"/>
    <property type="match status" value="1"/>
</dbReference>
<keyword evidence="8" id="KW-0539">Nucleus</keyword>
<evidence type="ECO:0000256" key="9">
    <source>
        <dbReference type="ARBA" id="ARBA00025599"/>
    </source>
</evidence>
<evidence type="ECO:0000256" key="8">
    <source>
        <dbReference type="ARBA" id="ARBA00023242"/>
    </source>
</evidence>
<evidence type="ECO:0000256" key="4">
    <source>
        <dbReference type="ARBA" id="ARBA00022552"/>
    </source>
</evidence>
<keyword evidence="5" id="KW-0540">Nuclease</keyword>
<dbReference type="GO" id="GO:0008408">
    <property type="term" value="F:3'-5' exonuclease activity"/>
    <property type="evidence" value="ECO:0007669"/>
    <property type="project" value="InterPro"/>
</dbReference>
<feature type="compositionally biased region" description="Basic and acidic residues" evidence="10">
    <location>
        <begin position="42"/>
        <end position="51"/>
    </location>
</feature>
<dbReference type="InterPro" id="IPR036397">
    <property type="entry name" value="RNaseH_sf"/>
</dbReference>
<dbReference type="KEGG" id="cdep:91084977"/>
<feature type="compositionally biased region" description="Polar residues" evidence="10">
    <location>
        <begin position="17"/>
        <end position="35"/>
    </location>
</feature>
<evidence type="ECO:0000256" key="5">
    <source>
        <dbReference type="ARBA" id="ARBA00022722"/>
    </source>
</evidence>
<feature type="compositionally biased region" description="Polar residues" evidence="10">
    <location>
        <begin position="52"/>
        <end position="62"/>
    </location>
</feature>
<dbReference type="GO" id="GO:0006364">
    <property type="term" value="P:rRNA processing"/>
    <property type="evidence" value="ECO:0007669"/>
    <property type="project" value="UniProtKB-KW"/>
</dbReference>
<evidence type="ECO:0000259" key="11">
    <source>
        <dbReference type="SMART" id="SM00479"/>
    </source>
</evidence>
<evidence type="ECO:0000256" key="1">
    <source>
        <dbReference type="ARBA" id="ARBA00004123"/>
    </source>
</evidence>
<reference evidence="12" key="1">
    <citation type="submission" date="2016-06" db="EMBL/GenBank/DDBJ databases">
        <authorList>
            <person name="Cuomo C."/>
            <person name="Litvintseva A."/>
            <person name="Heitman J."/>
            <person name="Chen Y."/>
            <person name="Sun S."/>
            <person name="Springer D."/>
            <person name="Dromer F."/>
            <person name="Young S."/>
            <person name="Zeng Q."/>
            <person name="Chapman S."/>
            <person name="Gujja S."/>
            <person name="Saif S."/>
            <person name="Birren B."/>
        </authorList>
    </citation>
    <scope>NUCLEOTIDE SEQUENCE</scope>
    <source>
        <strain evidence="12">CBS 7841</strain>
    </source>
</reference>
<dbReference type="GO" id="GO:0003676">
    <property type="term" value="F:nucleic acid binding"/>
    <property type="evidence" value="ECO:0007669"/>
    <property type="project" value="InterPro"/>
</dbReference>
<feature type="region of interest" description="Disordered" evidence="10">
    <location>
        <begin position="308"/>
        <end position="361"/>
    </location>
</feature>
<dbReference type="RefSeq" id="XP_066066314.1">
    <property type="nucleotide sequence ID" value="XM_066210217.1"/>
</dbReference>
<dbReference type="GO" id="GO:0005634">
    <property type="term" value="C:nucleus"/>
    <property type="evidence" value="ECO:0007669"/>
    <property type="project" value="UniProtKB-SubCell"/>
</dbReference>
<dbReference type="InterPro" id="IPR012337">
    <property type="entry name" value="RNaseH-like_sf"/>
</dbReference>
<comment type="similarity">
    <text evidence="2">Belongs to the REXO4 family.</text>
</comment>
<organism evidence="12 13">
    <name type="scientific">Cryptococcus depauperatus CBS 7841</name>
    <dbReference type="NCBI Taxonomy" id="1295531"/>
    <lineage>
        <taxon>Eukaryota</taxon>
        <taxon>Fungi</taxon>
        <taxon>Dikarya</taxon>
        <taxon>Basidiomycota</taxon>
        <taxon>Agaricomycotina</taxon>
        <taxon>Tremellomycetes</taxon>
        <taxon>Tremellales</taxon>
        <taxon>Cryptococcaceae</taxon>
        <taxon>Cryptococcus</taxon>
    </lineage>
</organism>
<comment type="subcellular location">
    <subcellularLocation>
        <location evidence="1">Nucleus</location>
    </subcellularLocation>
</comment>
<dbReference type="Proteomes" id="UP000094043">
    <property type="component" value="Chromosome 1"/>
</dbReference>
<keyword evidence="6" id="KW-0378">Hydrolase</keyword>
<dbReference type="SUPFAM" id="SSF53098">
    <property type="entry name" value="Ribonuclease H-like"/>
    <property type="match status" value="1"/>
</dbReference>
<dbReference type="Pfam" id="PF00929">
    <property type="entry name" value="RNase_T"/>
    <property type="match status" value="1"/>
</dbReference>
<evidence type="ECO:0000256" key="3">
    <source>
        <dbReference type="ARBA" id="ARBA00016937"/>
    </source>
</evidence>
<feature type="region of interest" description="Disordered" evidence="10">
    <location>
        <begin position="375"/>
        <end position="413"/>
    </location>
</feature>
<dbReference type="Gene3D" id="3.30.420.10">
    <property type="entry name" value="Ribonuclease H-like superfamily/Ribonuclease H"/>
    <property type="match status" value="1"/>
</dbReference>
<evidence type="ECO:0000313" key="12">
    <source>
        <dbReference type="EMBL" id="WVN85614.1"/>
    </source>
</evidence>
<keyword evidence="4" id="KW-0698">rRNA processing</keyword>
<proteinExistence type="inferred from homology"/>
<dbReference type="InterPro" id="IPR037431">
    <property type="entry name" value="REX4_DEDDh_dom"/>
</dbReference>
<comment type="function">
    <text evidence="9">Exoribonuclease involved in ribosome biosynthesis. Involved in the processing of ITS1, the internal transcribed spacer localized between the 18S and 5.8S rRNAs.</text>
</comment>
<gene>
    <name evidence="12" type="ORF">L203_100763</name>
</gene>
<dbReference type="GO" id="GO:0000027">
    <property type="term" value="P:ribosomal large subunit assembly"/>
    <property type="evidence" value="ECO:0007669"/>
    <property type="project" value="TreeGrafter"/>
</dbReference>
<evidence type="ECO:0000256" key="2">
    <source>
        <dbReference type="ARBA" id="ARBA00010489"/>
    </source>
</evidence>
<reference evidence="12" key="2">
    <citation type="journal article" date="2022" name="Elife">
        <title>Obligate sexual reproduction of a homothallic fungus closely related to the Cryptococcus pathogenic species complex.</title>
        <authorList>
            <person name="Passer A.R."/>
            <person name="Clancey S.A."/>
            <person name="Shea T."/>
            <person name="David-Palma M."/>
            <person name="Averette A.F."/>
            <person name="Boekhout T."/>
            <person name="Porcel B.M."/>
            <person name="Nowrousian M."/>
            <person name="Cuomo C.A."/>
            <person name="Sun S."/>
            <person name="Heitman J."/>
            <person name="Coelho M.A."/>
        </authorList>
    </citation>
    <scope>NUCLEOTIDE SEQUENCE</scope>
    <source>
        <strain evidence="12">CBS 7841</strain>
    </source>
</reference>
<dbReference type="PANTHER" id="PTHR12801:SF45">
    <property type="entry name" value="RNA EXONUCLEASE 4"/>
    <property type="match status" value="1"/>
</dbReference>
<dbReference type="PANTHER" id="PTHR12801">
    <property type="entry name" value="RNA EXONUCLEASE REXO1 / RECO3 FAMILY MEMBER-RELATED"/>
    <property type="match status" value="1"/>
</dbReference>
<feature type="region of interest" description="Disordered" evidence="10">
    <location>
        <begin position="1"/>
        <end position="65"/>
    </location>
</feature>
<dbReference type="FunFam" id="3.30.420.10:FF:000007">
    <property type="entry name" value="Interferon-stimulated exonuclease gene 20"/>
    <property type="match status" value="1"/>
</dbReference>
<dbReference type="InterPro" id="IPR047021">
    <property type="entry name" value="REXO1/3/4-like"/>
</dbReference>
<feature type="domain" description="Exonuclease" evidence="11">
    <location>
        <begin position="132"/>
        <end position="293"/>
    </location>
</feature>
<evidence type="ECO:0000256" key="6">
    <source>
        <dbReference type="ARBA" id="ARBA00022801"/>
    </source>
</evidence>
<protein>
    <recommendedName>
        <fullName evidence="3">RNA exonuclease 4</fullName>
    </recommendedName>
</protein>
<evidence type="ECO:0000313" key="13">
    <source>
        <dbReference type="Proteomes" id="UP000094043"/>
    </source>
</evidence>
<evidence type="ECO:0000256" key="10">
    <source>
        <dbReference type="SAM" id="MobiDB-lite"/>
    </source>
</evidence>
<dbReference type="SMART" id="SM00479">
    <property type="entry name" value="EXOIII"/>
    <property type="match status" value="1"/>
</dbReference>
<reference evidence="12" key="3">
    <citation type="submission" date="2024-01" db="EMBL/GenBank/DDBJ databases">
        <authorList>
            <person name="Coelho M.A."/>
            <person name="David-Palma M."/>
            <person name="Shea T."/>
            <person name="Sun S."/>
            <person name="Cuomo C.A."/>
            <person name="Heitman J."/>
        </authorList>
    </citation>
    <scope>NUCLEOTIDE SEQUENCE</scope>
    <source>
        <strain evidence="12">CBS 7841</strain>
    </source>
</reference>